<dbReference type="Proteomes" id="UP000052230">
    <property type="component" value="Unassembled WGS sequence"/>
</dbReference>
<organism evidence="1 2">
    <name type="scientific">Xanthomonas citri pv. citri</name>
    <dbReference type="NCBI Taxonomy" id="611301"/>
    <lineage>
        <taxon>Bacteria</taxon>
        <taxon>Pseudomonadati</taxon>
        <taxon>Pseudomonadota</taxon>
        <taxon>Gammaproteobacteria</taxon>
        <taxon>Lysobacterales</taxon>
        <taxon>Lysobacteraceae</taxon>
        <taxon>Xanthomonas</taxon>
    </lineage>
</organism>
<dbReference type="EMBL" id="CCXZ01000136">
    <property type="protein sequence ID" value="CEG16497.1"/>
    <property type="molecule type" value="Genomic_DNA"/>
</dbReference>
<evidence type="ECO:0000313" key="1">
    <source>
        <dbReference type="EMBL" id="CEG16497.1"/>
    </source>
</evidence>
<proteinExistence type="predicted"/>
<gene>
    <name evidence="1" type="ORF">XAC3562_420014</name>
</gene>
<name>A0A0U5BTE1_XANCI</name>
<protein>
    <submittedName>
        <fullName evidence="1">Uncharacterized protein</fullName>
    </submittedName>
</protein>
<dbReference type="AlphaFoldDB" id="A0A0U5BTE1"/>
<sequence length="26" mass="3254">MFHSIYFWEYTKRGQVQTPIVRNPVR</sequence>
<keyword evidence="2" id="KW-1185">Reference proteome</keyword>
<reference evidence="1 2" key="1">
    <citation type="submission" date="2014-09" db="EMBL/GenBank/DDBJ databases">
        <authorList>
            <person name="Regsiter A."/>
        </authorList>
    </citation>
    <scope>NUCLEOTIDE SEQUENCE [LARGE SCALE GENOMIC DNA]</scope>
</reference>
<comment type="caution">
    <text evidence="1">The sequence shown here is derived from an EMBL/GenBank/DDBJ whole genome shotgun (WGS) entry which is preliminary data.</text>
</comment>
<accession>A0A0U5BTE1</accession>
<evidence type="ECO:0000313" key="2">
    <source>
        <dbReference type="Proteomes" id="UP000052230"/>
    </source>
</evidence>